<reference evidence="1" key="1">
    <citation type="journal article" date="2021" name="Proc. Natl. Acad. Sci. U.S.A.">
        <title>A Catalog of Tens of Thousands of Viruses from Human Metagenomes Reveals Hidden Associations with Chronic Diseases.</title>
        <authorList>
            <person name="Tisza M.J."/>
            <person name="Buck C.B."/>
        </authorList>
    </citation>
    <scope>NUCLEOTIDE SEQUENCE</scope>
    <source>
        <strain evidence="1">Ct8wU2</strain>
    </source>
</reference>
<evidence type="ECO:0000313" key="1">
    <source>
        <dbReference type="EMBL" id="DAF55761.1"/>
    </source>
</evidence>
<organism evidence="1">
    <name type="scientific">Siphoviridae sp. ct8wU2</name>
    <dbReference type="NCBI Taxonomy" id="2827791"/>
    <lineage>
        <taxon>Viruses</taxon>
        <taxon>Duplodnaviria</taxon>
        <taxon>Heunggongvirae</taxon>
        <taxon>Uroviricota</taxon>
        <taxon>Caudoviricetes</taxon>
    </lineage>
</organism>
<protein>
    <submittedName>
        <fullName evidence="1">Uncharacterized protein</fullName>
    </submittedName>
</protein>
<sequence length="216" mass="23233">MAVNKVVYDGATLVDLTSDTVTADNLAAGVKATGADGKPVVGLLPMVTIDAELSDASENPVQNKVINAAFSGLGAKMKYGFQSLSERIPEKLTDLENDADYATNDMLLTKMNALAKVATSGNYDDLINKPHKVSHIMMGQLVQGGIIPIPQGANRENCYYAVWISDLSQELKNVTQIVCKVKQGSGRVICRATIEDAEGNVTDYKPTVNYLCIVYE</sequence>
<name>A0A8S5SXL2_9CAUD</name>
<proteinExistence type="predicted"/>
<accession>A0A8S5SXL2</accession>
<dbReference type="EMBL" id="BK032699">
    <property type="protein sequence ID" value="DAF55761.1"/>
    <property type="molecule type" value="Genomic_DNA"/>
</dbReference>